<name>A0ABN8JXH4_9HYPH</name>
<sequence length="72" mass="7559">MADCAALGDGKPNALVDIAFHIGSLIQARPFDVCLDRVSAFGGWALVLRSGDHSPALQAFCATSPLWSTTAR</sequence>
<dbReference type="RefSeq" id="WP_254018825.1">
    <property type="nucleotide sequence ID" value="NZ_CAKXZT010000124.1"/>
</dbReference>
<protein>
    <submittedName>
        <fullName evidence="1">Uncharacterized protein</fullName>
    </submittedName>
</protein>
<evidence type="ECO:0000313" key="1">
    <source>
        <dbReference type="EMBL" id="CAH2401738.1"/>
    </source>
</evidence>
<gene>
    <name evidence="1" type="ORF">MES5069_30147</name>
</gene>
<dbReference type="EMBL" id="CAKXZT010000124">
    <property type="protein sequence ID" value="CAH2401738.1"/>
    <property type="molecule type" value="Genomic_DNA"/>
</dbReference>
<proteinExistence type="predicted"/>
<accession>A0ABN8JXH4</accession>
<evidence type="ECO:0000313" key="2">
    <source>
        <dbReference type="Proteomes" id="UP001153050"/>
    </source>
</evidence>
<keyword evidence="2" id="KW-1185">Reference proteome</keyword>
<organism evidence="1 2">
    <name type="scientific">Mesorhizobium escarrei</name>
    <dbReference type="NCBI Taxonomy" id="666018"/>
    <lineage>
        <taxon>Bacteria</taxon>
        <taxon>Pseudomonadati</taxon>
        <taxon>Pseudomonadota</taxon>
        <taxon>Alphaproteobacteria</taxon>
        <taxon>Hyphomicrobiales</taxon>
        <taxon>Phyllobacteriaceae</taxon>
        <taxon>Mesorhizobium</taxon>
    </lineage>
</organism>
<comment type="caution">
    <text evidence="1">The sequence shown here is derived from an EMBL/GenBank/DDBJ whole genome shotgun (WGS) entry which is preliminary data.</text>
</comment>
<reference evidence="1 2" key="1">
    <citation type="submission" date="2022-03" db="EMBL/GenBank/DDBJ databases">
        <authorList>
            <person name="Brunel B."/>
        </authorList>
    </citation>
    <scope>NUCLEOTIDE SEQUENCE [LARGE SCALE GENOMIC DNA]</scope>
    <source>
        <strain evidence="1">STM5069sample</strain>
    </source>
</reference>
<dbReference type="Proteomes" id="UP001153050">
    <property type="component" value="Unassembled WGS sequence"/>
</dbReference>